<proteinExistence type="predicted"/>
<evidence type="ECO:0000313" key="2">
    <source>
        <dbReference type="Proteomes" id="UP000464178"/>
    </source>
</evidence>
<organism evidence="1 2">
    <name type="scientific">Gemmata massiliana</name>
    <dbReference type="NCBI Taxonomy" id="1210884"/>
    <lineage>
        <taxon>Bacteria</taxon>
        <taxon>Pseudomonadati</taxon>
        <taxon>Planctomycetota</taxon>
        <taxon>Planctomycetia</taxon>
        <taxon>Gemmatales</taxon>
        <taxon>Gemmataceae</taxon>
        <taxon>Gemmata</taxon>
    </lineage>
</organism>
<dbReference type="KEGG" id="gms:SOIL9_68870"/>
<keyword evidence="2" id="KW-1185">Reference proteome</keyword>
<name>A0A6P2CQH6_9BACT</name>
<sequence length="69" mass="7645">MQEDIERCQRDQRATATDVARLRATVARQAKQIAELYALIRGQAADRAADRQAIDTGFVSATQAIRDVV</sequence>
<dbReference type="EMBL" id="LR593886">
    <property type="protein sequence ID" value="VTR90827.1"/>
    <property type="molecule type" value="Genomic_DNA"/>
</dbReference>
<accession>A0A6P2CQH6</accession>
<dbReference type="RefSeq" id="WP_162665908.1">
    <property type="nucleotide sequence ID" value="NZ_LR593886.1"/>
</dbReference>
<gene>
    <name evidence="1" type="ORF">SOIL9_68870</name>
</gene>
<evidence type="ECO:0000313" key="1">
    <source>
        <dbReference type="EMBL" id="VTR90827.1"/>
    </source>
</evidence>
<dbReference type="AlphaFoldDB" id="A0A6P2CQH6"/>
<reference evidence="1 2" key="1">
    <citation type="submission" date="2019-05" db="EMBL/GenBank/DDBJ databases">
        <authorList>
            <consortium name="Science for Life Laboratories"/>
        </authorList>
    </citation>
    <scope>NUCLEOTIDE SEQUENCE [LARGE SCALE GENOMIC DNA]</scope>
    <source>
        <strain evidence="1">Soil9</strain>
    </source>
</reference>
<dbReference type="Proteomes" id="UP000464178">
    <property type="component" value="Chromosome"/>
</dbReference>
<protein>
    <submittedName>
        <fullName evidence="1">Uncharacterized protein</fullName>
    </submittedName>
</protein>